<gene>
    <name evidence="2" type="ORF">EVAR_88963_1</name>
</gene>
<reference evidence="2 3" key="1">
    <citation type="journal article" date="2019" name="Commun. Biol.">
        <title>The bagworm genome reveals a unique fibroin gene that provides high tensile strength.</title>
        <authorList>
            <person name="Kono N."/>
            <person name="Nakamura H."/>
            <person name="Ohtoshi R."/>
            <person name="Tomita M."/>
            <person name="Numata K."/>
            <person name="Arakawa K."/>
        </authorList>
    </citation>
    <scope>NUCLEOTIDE SEQUENCE [LARGE SCALE GENOMIC DNA]</scope>
</reference>
<protein>
    <submittedName>
        <fullName evidence="2">Uncharacterized protein</fullName>
    </submittedName>
</protein>
<feature type="region of interest" description="Disordered" evidence="1">
    <location>
        <begin position="49"/>
        <end position="68"/>
    </location>
</feature>
<dbReference type="EMBL" id="BGZK01000389">
    <property type="protein sequence ID" value="GBP40902.1"/>
    <property type="molecule type" value="Genomic_DNA"/>
</dbReference>
<name>A0A4C1VR87_EUMVA</name>
<keyword evidence="3" id="KW-1185">Reference proteome</keyword>
<sequence length="68" mass="7451">MCRALETPFATRSNVTQSRHEKRNSGERPLIHGRPRSANCLAAAPQLRLPLGGGRAGRHDKCKKTDSS</sequence>
<evidence type="ECO:0000256" key="1">
    <source>
        <dbReference type="SAM" id="MobiDB-lite"/>
    </source>
</evidence>
<organism evidence="2 3">
    <name type="scientific">Eumeta variegata</name>
    <name type="common">Bagworm moth</name>
    <name type="synonym">Eumeta japonica</name>
    <dbReference type="NCBI Taxonomy" id="151549"/>
    <lineage>
        <taxon>Eukaryota</taxon>
        <taxon>Metazoa</taxon>
        <taxon>Ecdysozoa</taxon>
        <taxon>Arthropoda</taxon>
        <taxon>Hexapoda</taxon>
        <taxon>Insecta</taxon>
        <taxon>Pterygota</taxon>
        <taxon>Neoptera</taxon>
        <taxon>Endopterygota</taxon>
        <taxon>Lepidoptera</taxon>
        <taxon>Glossata</taxon>
        <taxon>Ditrysia</taxon>
        <taxon>Tineoidea</taxon>
        <taxon>Psychidae</taxon>
        <taxon>Oiketicinae</taxon>
        <taxon>Eumeta</taxon>
    </lineage>
</organism>
<evidence type="ECO:0000313" key="3">
    <source>
        <dbReference type="Proteomes" id="UP000299102"/>
    </source>
</evidence>
<feature type="compositionally biased region" description="Basic and acidic residues" evidence="1">
    <location>
        <begin position="57"/>
        <end position="68"/>
    </location>
</feature>
<dbReference type="Proteomes" id="UP000299102">
    <property type="component" value="Unassembled WGS sequence"/>
</dbReference>
<comment type="caution">
    <text evidence="2">The sequence shown here is derived from an EMBL/GenBank/DDBJ whole genome shotgun (WGS) entry which is preliminary data.</text>
</comment>
<evidence type="ECO:0000313" key="2">
    <source>
        <dbReference type="EMBL" id="GBP40902.1"/>
    </source>
</evidence>
<accession>A0A4C1VR87</accession>
<proteinExistence type="predicted"/>
<feature type="region of interest" description="Disordered" evidence="1">
    <location>
        <begin position="1"/>
        <end position="37"/>
    </location>
</feature>
<dbReference type="AlphaFoldDB" id="A0A4C1VR87"/>